<keyword evidence="4" id="KW-0411">Iron-sulfur</keyword>
<dbReference type="AlphaFoldDB" id="A0A6S6QZB0"/>
<dbReference type="GO" id="GO:0051536">
    <property type="term" value="F:iron-sulfur cluster binding"/>
    <property type="evidence" value="ECO:0007669"/>
    <property type="project" value="UniProtKB-KW"/>
</dbReference>
<evidence type="ECO:0000256" key="4">
    <source>
        <dbReference type="ARBA" id="ARBA00023014"/>
    </source>
</evidence>
<dbReference type="InterPro" id="IPR008275">
    <property type="entry name" value="CoA_E_activase_dom"/>
</dbReference>
<dbReference type="NCBIfam" id="TIGR00241">
    <property type="entry name" value="CoA_E_activ"/>
    <property type="match status" value="1"/>
</dbReference>
<dbReference type="PANTHER" id="PTHR32329:SF2">
    <property type="entry name" value="BIFUNCTIONAL PROTEIN [INCLUDES 2-HYDROXYACYL-COA DEHYDRATASE (N-TER) AND ITS ACTIVATOR DOMAIN (C_TERM)"/>
    <property type="match status" value="1"/>
</dbReference>
<evidence type="ECO:0000259" key="5">
    <source>
        <dbReference type="Pfam" id="PF01869"/>
    </source>
</evidence>
<dbReference type="EMBL" id="AP023367">
    <property type="protein sequence ID" value="BCJ94399.1"/>
    <property type="molecule type" value="Genomic_DNA"/>
</dbReference>
<dbReference type="Pfam" id="PF01869">
    <property type="entry name" value="BcrAD_BadFG"/>
    <property type="match status" value="1"/>
</dbReference>
<evidence type="ECO:0000256" key="3">
    <source>
        <dbReference type="ARBA" id="ARBA00023004"/>
    </source>
</evidence>
<feature type="domain" description="ATPase BadF/BadG/BcrA/BcrD type" evidence="5">
    <location>
        <begin position="6"/>
        <end position="254"/>
    </location>
</feature>
<evidence type="ECO:0000256" key="1">
    <source>
        <dbReference type="ARBA" id="ARBA00001966"/>
    </source>
</evidence>
<evidence type="ECO:0000313" key="6">
    <source>
        <dbReference type="EMBL" id="BCJ94399.1"/>
    </source>
</evidence>
<proteinExistence type="predicted"/>
<sequence>MRLYGGIDIGSTTSEFIIVDETGSLIYKDRTLTSGNIKAASETVYNNFKISELGNRDLDAIVATGYGRKYVPYVDKNITEITCYAKGAKFIHPAVKTIVDIGGQDSKVITVNDRGDVDEFVMNDKCAAGTGRFLELVAKIFNINVDELGDYSEKSDKVVPISTVCAVFAESEIISLISQQVSAENIIRSIHNSIAEKIRGMAGRLQAKEDIMFCGGVARNKGMVKAIGQLFNSDNIIVPQESDYIGAMGAALFAAGL</sequence>
<evidence type="ECO:0000313" key="7">
    <source>
        <dbReference type="Proteomes" id="UP000515561"/>
    </source>
</evidence>
<reference evidence="6 7" key="1">
    <citation type="journal article" date="2016" name="Int. J. Syst. Evol. Microbiol.">
        <title>Descriptions of Anaerotaenia torta gen. nov., sp. nov. and Anaerocolumna cellulosilytica gen. nov., sp. nov. isolated from a methanogenic reactor of cattle waste.</title>
        <authorList>
            <person name="Uek A."/>
            <person name="Ohtaki Y."/>
            <person name="Kaku N."/>
            <person name="Ueki K."/>
        </authorList>
    </citation>
    <scope>NUCLEOTIDE SEQUENCE [LARGE SCALE GENOMIC DNA]</scope>
    <source>
        <strain evidence="6 7">SN021</strain>
    </source>
</reference>
<keyword evidence="7" id="KW-1185">Reference proteome</keyword>
<dbReference type="PANTHER" id="PTHR32329">
    <property type="entry name" value="BIFUNCTIONAL PROTEIN [INCLUDES 2-HYDROXYACYL-COA DEHYDRATASE (N-TER) AND ITS ACTIVATOR DOMAIN (C_TERM)-RELATED"/>
    <property type="match status" value="1"/>
</dbReference>
<gene>
    <name evidence="6" type="ORF">acsn021_19680</name>
</gene>
<keyword evidence="2" id="KW-0479">Metal-binding</keyword>
<dbReference type="SUPFAM" id="SSF53067">
    <property type="entry name" value="Actin-like ATPase domain"/>
    <property type="match status" value="1"/>
</dbReference>
<comment type="cofactor">
    <cofactor evidence="1">
        <name>[4Fe-4S] cluster</name>
        <dbReference type="ChEBI" id="CHEBI:49883"/>
    </cofactor>
</comment>
<protein>
    <submittedName>
        <fullName evidence="6">2-hydroxyglutaryl-CoA dehydratase</fullName>
    </submittedName>
</protein>
<dbReference type="InterPro" id="IPR051805">
    <property type="entry name" value="Dehydratase_Activator_Redct"/>
</dbReference>
<accession>A0A6S6QZB0</accession>
<dbReference type="Gene3D" id="3.30.420.40">
    <property type="match status" value="2"/>
</dbReference>
<dbReference type="CDD" id="cd24036">
    <property type="entry name" value="ASKHA_NBD_BcrAD_BadFG_HgdC_HadI"/>
    <property type="match status" value="1"/>
</dbReference>
<name>A0A6S6QZB0_9FIRM</name>
<dbReference type="InterPro" id="IPR043129">
    <property type="entry name" value="ATPase_NBD"/>
</dbReference>
<keyword evidence="3" id="KW-0408">Iron</keyword>
<dbReference type="Proteomes" id="UP000515561">
    <property type="component" value="Chromosome"/>
</dbReference>
<dbReference type="InterPro" id="IPR002731">
    <property type="entry name" value="ATPase_BadF"/>
</dbReference>
<organism evidence="6 7">
    <name type="scientific">Anaerocolumna cellulosilytica</name>
    <dbReference type="NCBI Taxonomy" id="433286"/>
    <lineage>
        <taxon>Bacteria</taxon>
        <taxon>Bacillati</taxon>
        <taxon>Bacillota</taxon>
        <taxon>Clostridia</taxon>
        <taxon>Lachnospirales</taxon>
        <taxon>Lachnospiraceae</taxon>
        <taxon>Anaerocolumna</taxon>
    </lineage>
</organism>
<evidence type="ECO:0000256" key="2">
    <source>
        <dbReference type="ARBA" id="ARBA00022723"/>
    </source>
</evidence>
<dbReference type="GO" id="GO:0046872">
    <property type="term" value="F:metal ion binding"/>
    <property type="evidence" value="ECO:0007669"/>
    <property type="project" value="UniProtKB-KW"/>
</dbReference>
<dbReference type="KEGG" id="acel:acsn021_19680"/>